<evidence type="ECO:0000259" key="1">
    <source>
        <dbReference type="Pfam" id="PF06985"/>
    </source>
</evidence>
<dbReference type="InterPro" id="IPR010730">
    <property type="entry name" value="HET"/>
</dbReference>
<organism evidence="2 3">
    <name type="scientific">Colletotrichum asianum</name>
    <dbReference type="NCBI Taxonomy" id="702518"/>
    <lineage>
        <taxon>Eukaryota</taxon>
        <taxon>Fungi</taxon>
        <taxon>Dikarya</taxon>
        <taxon>Ascomycota</taxon>
        <taxon>Pezizomycotina</taxon>
        <taxon>Sordariomycetes</taxon>
        <taxon>Hypocreomycetidae</taxon>
        <taxon>Glomerellales</taxon>
        <taxon>Glomerellaceae</taxon>
        <taxon>Colletotrichum</taxon>
        <taxon>Colletotrichum gloeosporioides species complex</taxon>
    </lineage>
</organism>
<keyword evidence="3" id="KW-1185">Reference proteome</keyword>
<name>A0A8H3ZXR6_9PEZI</name>
<gene>
    <name evidence="2" type="ORF">GQ607_004072</name>
</gene>
<dbReference type="EMBL" id="WOWK01000016">
    <property type="protein sequence ID" value="KAF0328660.1"/>
    <property type="molecule type" value="Genomic_DNA"/>
</dbReference>
<dbReference type="PANTHER" id="PTHR33112:SF15">
    <property type="entry name" value="HETEROKARYON INCOMPATIBILITY DOMAIN-CONTAINING PROTEIN"/>
    <property type="match status" value="1"/>
</dbReference>
<accession>A0A8H3ZXR6</accession>
<evidence type="ECO:0000313" key="2">
    <source>
        <dbReference type="EMBL" id="KAF0328660.1"/>
    </source>
</evidence>
<dbReference type="Proteomes" id="UP000434172">
    <property type="component" value="Unassembled WGS sequence"/>
</dbReference>
<dbReference type="Pfam" id="PF06985">
    <property type="entry name" value="HET"/>
    <property type="match status" value="1"/>
</dbReference>
<feature type="domain" description="Heterokaryon incompatibility" evidence="1">
    <location>
        <begin position="2"/>
        <end position="116"/>
    </location>
</feature>
<dbReference type="PANTHER" id="PTHR33112">
    <property type="entry name" value="DOMAIN PROTEIN, PUTATIVE-RELATED"/>
    <property type="match status" value="1"/>
</dbReference>
<comment type="caution">
    <text evidence="2">The sequence shown here is derived from an EMBL/GenBank/DDBJ whole genome shotgun (WGS) entry which is preliminary data.</text>
</comment>
<dbReference type="AlphaFoldDB" id="A0A8H3ZXR6"/>
<evidence type="ECO:0000313" key="3">
    <source>
        <dbReference type="Proteomes" id="UP000434172"/>
    </source>
</evidence>
<reference evidence="2 3" key="1">
    <citation type="submission" date="2019-12" db="EMBL/GenBank/DDBJ databases">
        <title>A genome sequence resource for the geographically widespread anthracnose pathogen Colletotrichum asianum.</title>
        <authorList>
            <person name="Meng Y."/>
        </authorList>
    </citation>
    <scope>NUCLEOTIDE SEQUENCE [LARGE SCALE GENOMIC DNA]</scope>
    <source>
        <strain evidence="2 3">ICMP 18580</strain>
    </source>
</reference>
<proteinExistence type="predicted"/>
<protein>
    <submittedName>
        <fullName evidence="2">Heterokaryon incompatibility protein</fullName>
    </submittedName>
</protein>
<dbReference type="OrthoDB" id="5362512at2759"/>
<sequence length="446" mass="49916">MLVTKHLGIHYIWIDSLCIVQDDAQDWAVEASRMASVYANAHLTISAMGATDGHQGLFINTGSEFLLRRGLHEIKLPGLEYPIYVRSNEFRESAVSGNPLKLTEMPLLHRGWTFQERILSPFVLHFTESELIFEDKRGRSSCECKELKHHIKGTPGRDWLSRTRDSSLGHWSWYDIVGEYASRLLTSEADRLPALSGIATTFERQSPALGSYLAGIWETDILGGLHWYVYGTVRPRLQPTLARGTLLSAPPTWSWASVGSSNVAWPIYDKYYSLVEIISATCFPLTSDDKGMVAGGRITLRGRLCPAILDLSPHSSTTNAWRCSITLTDESLANNALPIFWQDVGLCSDGEALSTVYFLPLSLCEVREPSFELFGLVLCRETNEVTATNRAEHSSKDTATFSRVGCAFTTIKTEPLTSMDKREAWFSEWRDTVFNNFGQEEALAIV</sequence>